<evidence type="ECO:0000256" key="5">
    <source>
        <dbReference type="SAM" id="Phobius"/>
    </source>
</evidence>
<dbReference type="PROSITE" id="PS50929">
    <property type="entry name" value="ABC_TM1F"/>
    <property type="match status" value="1"/>
</dbReference>
<organism evidence="7 8">
    <name type="scientific">Photobacterium atrarenae</name>
    <dbReference type="NCBI Taxonomy" id="865757"/>
    <lineage>
        <taxon>Bacteria</taxon>
        <taxon>Pseudomonadati</taxon>
        <taxon>Pseudomonadota</taxon>
        <taxon>Gammaproteobacteria</taxon>
        <taxon>Vibrionales</taxon>
        <taxon>Vibrionaceae</taxon>
        <taxon>Photobacterium</taxon>
    </lineage>
</organism>
<dbReference type="RefSeq" id="WP_255390871.1">
    <property type="nucleotide sequence ID" value="NZ_CP101509.1"/>
</dbReference>
<keyword evidence="3 5" id="KW-1133">Transmembrane helix</keyword>
<evidence type="ECO:0000256" key="3">
    <source>
        <dbReference type="ARBA" id="ARBA00022989"/>
    </source>
</evidence>
<feature type="transmembrane region" description="Helical" evidence="5">
    <location>
        <begin position="146"/>
        <end position="164"/>
    </location>
</feature>
<keyword evidence="2 5" id="KW-0812">Transmembrane</keyword>
<evidence type="ECO:0000313" key="7">
    <source>
        <dbReference type="EMBL" id="UTV29553.1"/>
    </source>
</evidence>
<keyword evidence="4 5" id="KW-0472">Membrane</keyword>
<dbReference type="Gene3D" id="1.20.1560.10">
    <property type="entry name" value="ABC transporter type 1, transmembrane domain"/>
    <property type="match status" value="1"/>
</dbReference>
<name>A0ABY5GKV7_9GAMM</name>
<reference evidence="7" key="1">
    <citation type="submission" date="2022-07" db="EMBL/GenBank/DDBJ databases">
        <title>Genome sequencing of Photobacterium atrarenae GJH2-4.</title>
        <authorList>
            <person name="Park S.-J."/>
        </authorList>
    </citation>
    <scope>NUCLEOTIDE SEQUENCE</scope>
    <source>
        <strain evidence="7">GJH2-4</strain>
    </source>
</reference>
<keyword evidence="8" id="KW-1185">Reference proteome</keyword>
<dbReference type="Proteomes" id="UP001057998">
    <property type="component" value="Chromosome 2"/>
</dbReference>
<dbReference type="SUPFAM" id="SSF90123">
    <property type="entry name" value="ABC transporter transmembrane region"/>
    <property type="match status" value="1"/>
</dbReference>
<proteinExistence type="predicted"/>
<dbReference type="EMBL" id="CP101509">
    <property type="protein sequence ID" value="UTV29553.1"/>
    <property type="molecule type" value="Genomic_DNA"/>
</dbReference>
<protein>
    <submittedName>
        <fullName evidence="7">ABC transporter six-transmembrane domain-containing protein</fullName>
    </submittedName>
</protein>
<feature type="transmembrane region" description="Helical" evidence="5">
    <location>
        <begin position="213"/>
        <end position="233"/>
    </location>
</feature>
<feature type="transmembrane region" description="Helical" evidence="5">
    <location>
        <begin position="21"/>
        <end position="45"/>
    </location>
</feature>
<accession>A0ABY5GKV7</accession>
<dbReference type="Pfam" id="PF13748">
    <property type="entry name" value="ABC_membrane_3"/>
    <property type="match status" value="1"/>
</dbReference>
<evidence type="ECO:0000256" key="2">
    <source>
        <dbReference type="ARBA" id="ARBA00022692"/>
    </source>
</evidence>
<evidence type="ECO:0000256" key="4">
    <source>
        <dbReference type="ARBA" id="ARBA00023136"/>
    </source>
</evidence>
<comment type="subcellular location">
    <subcellularLocation>
        <location evidence="1">Cell membrane</location>
        <topology evidence="1">Multi-pass membrane protein</topology>
    </subcellularLocation>
</comment>
<feature type="transmembrane region" description="Helical" evidence="5">
    <location>
        <begin position="57"/>
        <end position="76"/>
    </location>
</feature>
<evidence type="ECO:0000259" key="6">
    <source>
        <dbReference type="PROSITE" id="PS50929"/>
    </source>
</evidence>
<dbReference type="InterPro" id="IPR011527">
    <property type="entry name" value="ABC1_TM_dom"/>
</dbReference>
<evidence type="ECO:0000256" key="1">
    <source>
        <dbReference type="ARBA" id="ARBA00004651"/>
    </source>
</evidence>
<feature type="domain" description="ABC transmembrane type-1" evidence="6">
    <location>
        <begin position="25"/>
        <end position="187"/>
    </location>
</feature>
<sequence length="289" mass="32286">MASSATFTVRSIIRAYPTQVAVTWLMVAVENILMVLLPLLIGFSIDGLLNQETQDFMVLAVVLLLLVVVSVVRRFYDTRAYGTMRVDIGRQVAHGLQHSPVTRRNARLTLSRELVDFLEHELPPLFTAIIQLIASMVILAGFHPMLALHAGAAALAMLLTYACFHNHFIRLNTMLNNQLERQVKLLSLAPAISIRSHLQKLKRREIHLSDTEALTYGLIFLILFGFVLANLWQITHTTGPSAGELFTIVSYSLEFVEAAILLPTTLQTLSRLSEISQRLTPHHMPGVES</sequence>
<gene>
    <name evidence="7" type="ORF">NNL38_21280</name>
</gene>
<feature type="transmembrane region" description="Helical" evidence="5">
    <location>
        <begin position="122"/>
        <end position="140"/>
    </location>
</feature>
<dbReference type="InterPro" id="IPR036640">
    <property type="entry name" value="ABC1_TM_sf"/>
</dbReference>
<evidence type="ECO:0000313" key="8">
    <source>
        <dbReference type="Proteomes" id="UP001057998"/>
    </source>
</evidence>